<evidence type="ECO:0000313" key="2">
    <source>
        <dbReference type="EMBL" id="VDD84061.1"/>
    </source>
</evidence>
<dbReference type="AlphaFoldDB" id="A0A158QWE2"/>
<proteinExistence type="predicted"/>
<evidence type="ECO:0000313" key="3">
    <source>
        <dbReference type="Proteomes" id="UP000267029"/>
    </source>
</evidence>
<evidence type="ECO:0000256" key="1">
    <source>
        <dbReference type="SAM" id="MobiDB-lite"/>
    </source>
</evidence>
<reference evidence="2 3" key="1">
    <citation type="submission" date="2018-10" db="EMBL/GenBank/DDBJ databases">
        <authorList>
            <consortium name="Pathogen Informatics"/>
        </authorList>
    </citation>
    <scope>NUCLEOTIDE SEQUENCE [LARGE SCALE GENOMIC DNA]</scope>
</reference>
<keyword evidence="3" id="KW-1185">Reference proteome</keyword>
<dbReference type="Proteomes" id="UP000267029">
    <property type="component" value="Unassembled WGS sequence"/>
</dbReference>
<protein>
    <submittedName>
        <fullName evidence="2">Uncharacterized protein</fullName>
    </submittedName>
</protein>
<accession>A0A158QWE2</accession>
<feature type="region of interest" description="Disordered" evidence="1">
    <location>
        <begin position="343"/>
        <end position="365"/>
    </location>
</feature>
<gene>
    <name evidence="2" type="ORF">MCOS_LOCUS10064</name>
</gene>
<name>A0A158QWE2_MESCO</name>
<sequence length="365" mass="40241">MLTLRPRLHLLFRDDVEGVETTRQMVRVSVPTLAASTRFSPSPLVAVVVFTPRHMLPEDNFGLGRWPSFTLKCHVLEGSDTLVWLCGTRRLGRRRRRVRGIYECRVFLSRFRLECLKAPSQRCWTRAGRLTAFQPIRSWQKDCGSANAIAASGHVSSTASFTCRLIFQRKSWLVPRGPLRWGDQTEEHKEVDVHLVEAFYTDKEAYGGVGGGGGGGGAICGLRMSAHLPLSSFCRVENRTRSSSSILTSFRIVSSTCGVASLKYALPPPAGGGDLCYQDDGSWVGEAVADESPGDYERTGGRSETARCLGWWWVHKCQPPGDRGGAAELMDVNHQREWLEDKAGMGGGRAVPSRKPTSEQVLGMA</sequence>
<dbReference type="EMBL" id="UXSR01005962">
    <property type="protein sequence ID" value="VDD84061.1"/>
    <property type="molecule type" value="Genomic_DNA"/>
</dbReference>
<organism evidence="2 3">
    <name type="scientific">Mesocestoides corti</name>
    <name type="common">Flatworm</name>
    <dbReference type="NCBI Taxonomy" id="53468"/>
    <lineage>
        <taxon>Eukaryota</taxon>
        <taxon>Metazoa</taxon>
        <taxon>Spiralia</taxon>
        <taxon>Lophotrochozoa</taxon>
        <taxon>Platyhelminthes</taxon>
        <taxon>Cestoda</taxon>
        <taxon>Eucestoda</taxon>
        <taxon>Cyclophyllidea</taxon>
        <taxon>Mesocestoididae</taxon>
        <taxon>Mesocestoides</taxon>
    </lineage>
</organism>